<name>A0A6J2KIJ8_BOMMA</name>
<proteinExistence type="predicted"/>
<dbReference type="PROSITE" id="PS51304">
    <property type="entry name" value="GALECTIN"/>
    <property type="match status" value="2"/>
</dbReference>
<reference evidence="5" key="1">
    <citation type="submission" date="2025-08" db="UniProtKB">
        <authorList>
            <consortium name="RefSeq"/>
        </authorList>
    </citation>
    <scope>IDENTIFICATION</scope>
    <source>
        <tissue evidence="5">Silk gland</tissue>
    </source>
</reference>
<dbReference type="Pfam" id="PF00337">
    <property type="entry name" value="Gal-bind_lectin"/>
    <property type="match status" value="2"/>
</dbReference>
<dbReference type="PANTHER" id="PTHR11346:SF176">
    <property type="entry name" value="32 KDA BETA-GALACTOSIDE-BINDING LECTIN LEC-3"/>
    <property type="match status" value="1"/>
</dbReference>
<dbReference type="KEGG" id="bman:114251913"/>
<dbReference type="PANTHER" id="PTHR11346">
    <property type="entry name" value="GALECTIN"/>
    <property type="match status" value="1"/>
</dbReference>
<dbReference type="InterPro" id="IPR013320">
    <property type="entry name" value="ConA-like_dom_sf"/>
</dbReference>
<dbReference type="SMART" id="SM00276">
    <property type="entry name" value="GLECT"/>
    <property type="match status" value="2"/>
</dbReference>
<gene>
    <name evidence="5" type="primary">LOC114251913</name>
</gene>
<keyword evidence="4" id="KW-1185">Reference proteome</keyword>
<sequence>MVCQGKCGCGALCRRLFCREKQPPPDSDHEEMPFTLCQLAESQDVNFTQTLSEPLTIGSHIICTGTPSEDIPWFAINIGSEELEAGRSDISVHFNVRQPQCYVVRNTRRRGKWGPEETTAYRLYPFKVNKQFTIEIVVDETETLWAVDGDHYCSYVHRNPSPFTARWIEVTGIRDAFLKISKTDNYPTLAPERPEISLTTSIDNPPETEQPVWKPNLIATITKGVPEGYQLVITGRLRPMLHSFAIDLMDGAREWPLPNIHLHVNVRAHVESQRDRQLVVLNAWLGAWGMERRQRTARLIPGTLTTFRIVRGPTEWSIYADDMLIGELEHRASPGGVKALRVRGDLYPQRIFLCPATSTPIRD</sequence>
<dbReference type="Proteomes" id="UP000504629">
    <property type="component" value="Unplaced"/>
</dbReference>
<dbReference type="InterPro" id="IPR001079">
    <property type="entry name" value="Galectin_CRD"/>
</dbReference>
<dbReference type="GO" id="GO:0016936">
    <property type="term" value="F:galactoside binding"/>
    <property type="evidence" value="ECO:0007669"/>
    <property type="project" value="TreeGrafter"/>
</dbReference>
<dbReference type="AlphaFoldDB" id="A0A6J2KIJ8"/>
<dbReference type="OrthoDB" id="5795596at2759"/>
<feature type="domain" description="Galectin" evidence="3">
    <location>
        <begin position="217"/>
        <end position="357"/>
    </location>
</feature>
<evidence type="ECO:0000313" key="5">
    <source>
        <dbReference type="RefSeq" id="XP_028042161.1"/>
    </source>
</evidence>
<protein>
    <recommendedName>
        <fullName evidence="2">Galectin</fullName>
    </recommendedName>
</protein>
<dbReference type="InterPro" id="IPR044156">
    <property type="entry name" value="Galectin-like"/>
</dbReference>
<accession>A0A6J2KIJ8</accession>
<organism evidence="4 5">
    <name type="scientific">Bombyx mandarina</name>
    <name type="common">Wild silk moth</name>
    <name type="synonym">Wild silkworm</name>
    <dbReference type="NCBI Taxonomy" id="7092"/>
    <lineage>
        <taxon>Eukaryota</taxon>
        <taxon>Metazoa</taxon>
        <taxon>Ecdysozoa</taxon>
        <taxon>Arthropoda</taxon>
        <taxon>Hexapoda</taxon>
        <taxon>Insecta</taxon>
        <taxon>Pterygota</taxon>
        <taxon>Neoptera</taxon>
        <taxon>Endopterygota</taxon>
        <taxon>Lepidoptera</taxon>
        <taxon>Glossata</taxon>
        <taxon>Ditrysia</taxon>
        <taxon>Bombycoidea</taxon>
        <taxon>Bombycidae</taxon>
        <taxon>Bombycinae</taxon>
        <taxon>Bombyx</taxon>
    </lineage>
</organism>
<dbReference type="SMART" id="SM00908">
    <property type="entry name" value="Gal-bind_lectin"/>
    <property type="match status" value="2"/>
</dbReference>
<dbReference type="SUPFAM" id="SSF49899">
    <property type="entry name" value="Concanavalin A-like lectins/glucanases"/>
    <property type="match status" value="2"/>
</dbReference>
<evidence type="ECO:0000313" key="4">
    <source>
        <dbReference type="Proteomes" id="UP000504629"/>
    </source>
</evidence>
<evidence type="ECO:0000256" key="1">
    <source>
        <dbReference type="ARBA" id="ARBA00022734"/>
    </source>
</evidence>
<dbReference type="CDD" id="cd00070">
    <property type="entry name" value="GLECT"/>
    <property type="match status" value="2"/>
</dbReference>
<evidence type="ECO:0000256" key="2">
    <source>
        <dbReference type="RuleBase" id="RU102079"/>
    </source>
</evidence>
<dbReference type="RefSeq" id="XP_028042161.1">
    <property type="nucleotide sequence ID" value="XM_028186360.1"/>
</dbReference>
<dbReference type="GO" id="GO:0030246">
    <property type="term" value="F:carbohydrate binding"/>
    <property type="evidence" value="ECO:0007669"/>
    <property type="project" value="UniProtKB-UniRule"/>
</dbReference>
<dbReference type="Gene3D" id="2.60.120.200">
    <property type="match status" value="2"/>
</dbReference>
<feature type="domain" description="Galectin" evidence="3">
    <location>
        <begin position="47"/>
        <end position="186"/>
    </location>
</feature>
<dbReference type="GeneID" id="114251913"/>
<keyword evidence="1 2" id="KW-0430">Lectin</keyword>
<evidence type="ECO:0000259" key="3">
    <source>
        <dbReference type="PROSITE" id="PS51304"/>
    </source>
</evidence>